<reference evidence="1 2" key="1">
    <citation type="submission" date="2020-08" db="EMBL/GenBank/DDBJ databases">
        <title>Genomic Encyclopedia of Type Strains, Phase IV (KMG-V): Genome sequencing to study the core and pangenomes of soil and plant-associated prokaryotes.</title>
        <authorList>
            <person name="Whitman W."/>
        </authorList>
    </citation>
    <scope>NUCLEOTIDE SEQUENCE [LARGE SCALE GENOMIC DNA]</scope>
    <source>
        <strain evidence="1 2">SEMIA 4074</strain>
    </source>
</reference>
<accession>A0A7W6VRG5</accession>
<dbReference type="Proteomes" id="UP000524492">
    <property type="component" value="Unassembled WGS sequence"/>
</dbReference>
<dbReference type="AlphaFoldDB" id="A0A7W6VRG5"/>
<evidence type="ECO:0000313" key="2">
    <source>
        <dbReference type="Proteomes" id="UP000524492"/>
    </source>
</evidence>
<comment type="caution">
    <text evidence="1">The sequence shown here is derived from an EMBL/GenBank/DDBJ whole genome shotgun (WGS) entry which is preliminary data.</text>
</comment>
<proteinExistence type="predicted"/>
<dbReference type="EMBL" id="JACIFV010000023">
    <property type="protein sequence ID" value="MBB4194877.1"/>
    <property type="molecule type" value="Genomic_DNA"/>
</dbReference>
<organism evidence="1 2">
    <name type="scientific">Rhizobium aethiopicum</name>
    <dbReference type="NCBI Taxonomy" id="1138170"/>
    <lineage>
        <taxon>Bacteria</taxon>
        <taxon>Pseudomonadati</taxon>
        <taxon>Pseudomonadota</taxon>
        <taxon>Alphaproteobacteria</taxon>
        <taxon>Hyphomicrobiales</taxon>
        <taxon>Rhizobiaceae</taxon>
        <taxon>Rhizobium/Agrobacterium group</taxon>
        <taxon>Rhizobium</taxon>
    </lineage>
</organism>
<sequence length="30" mass="3480">MTAGHKTRAPLIRRFFFACENTVHGDFSRL</sequence>
<evidence type="ECO:0000313" key="1">
    <source>
        <dbReference type="EMBL" id="MBB4194877.1"/>
    </source>
</evidence>
<keyword evidence="2" id="KW-1185">Reference proteome</keyword>
<protein>
    <submittedName>
        <fullName evidence="1">Uncharacterized protein</fullName>
    </submittedName>
</protein>
<gene>
    <name evidence="1" type="ORF">GGD53_005060</name>
</gene>
<name>A0A7W6VRG5_9HYPH</name>